<organism evidence="1">
    <name type="scientific">marine sediment metagenome</name>
    <dbReference type="NCBI Taxonomy" id="412755"/>
    <lineage>
        <taxon>unclassified sequences</taxon>
        <taxon>metagenomes</taxon>
        <taxon>ecological metagenomes</taxon>
    </lineage>
</organism>
<gene>
    <name evidence="1" type="ORF">LCGC14_0721560</name>
</gene>
<evidence type="ECO:0000313" key="1">
    <source>
        <dbReference type="EMBL" id="KKN41623.1"/>
    </source>
</evidence>
<accession>A0A0F9TJK2</accession>
<name>A0A0F9TJK2_9ZZZZ</name>
<dbReference type="AlphaFoldDB" id="A0A0F9TJK2"/>
<proteinExistence type="predicted"/>
<protein>
    <submittedName>
        <fullName evidence="1">Uncharacterized protein</fullName>
    </submittedName>
</protein>
<sequence>MGIWQSQINDAAIGIGGAPWTARGIKTLASGVLDASDGPGRYIVASEAGATDALTQITGLAVGERIAIGPDTGDTITVTDGTNLLLAGVNFTMNHVDDTMDLEVKSAGVMKEIGRSSNN</sequence>
<dbReference type="EMBL" id="LAZR01001637">
    <property type="protein sequence ID" value="KKN41623.1"/>
    <property type="molecule type" value="Genomic_DNA"/>
</dbReference>
<reference evidence="1" key="1">
    <citation type="journal article" date="2015" name="Nature">
        <title>Complex archaea that bridge the gap between prokaryotes and eukaryotes.</title>
        <authorList>
            <person name="Spang A."/>
            <person name="Saw J.H."/>
            <person name="Jorgensen S.L."/>
            <person name="Zaremba-Niedzwiedzka K."/>
            <person name="Martijn J."/>
            <person name="Lind A.E."/>
            <person name="van Eijk R."/>
            <person name="Schleper C."/>
            <person name="Guy L."/>
            <person name="Ettema T.J."/>
        </authorList>
    </citation>
    <scope>NUCLEOTIDE SEQUENCE</scope>
</reference>
<comment type="caution">
    <text evidence="1">The sequence shown here is derived from an EMBL/GenBank/DDBJ whole genome shotgun (WGS) entry which is preliminary data.</text>
</comment>